<evidence type="ECO:0000259" key="3">
    <source>
        <dbReference type="Pfam" id="PF09851"/>
    </source>
</evidence>
<dbReference type="InterPro" id="IPR018649">
    <property type="entry name" value="SHOCT"/>
</dbReference>
<dbReference type="Pfam" id="PF09851">
    <property type="entry name" value="SHOCT"/>
    <property type="match status" value="1"/>
</dbReference>
<evidence type="ECO:0000256" key="1">
    <source>
        <dbReference type="SAM" id="MobiDB-lite"/>
    </source>
</evidence>
<evidence type="ECO:0000256" key="2">
    <source>
        <dbReference type="SAM" id="Phobius"/>
    </source>
</evidence>
<feature type="transmembrane region" description="Helical" evidence="2">
    <location>
        <begin position="110"/>
        <end position="127"/>
    </location>
</feature>
<protein>
    <recommendedName>
        <fullName evidence="3">SHOCT domain-containing protein</fullName>
    </recommendedName>
</protein>
<organism evidence="4 5">
    <name type="scientific">Ramlibacter henchirensis</name>
    <dbReference type="NCBI Taxonomy" id="204072"/>
    <lineage>
        <taxon>Bacteria</taxon>
        <taxon>Pseudomonadati</taxon>
        <taxon>Pseudomonadota</taxon>
        <taxon>Betaproteobacteria</taxon>
        <taxon>Burkholderiales</taxon>
        <taxon>Comamonadaceae</taxon>
        <taxon>Ramlibacter</taxon>
    </lineage>
</organism>
<reference evidence="4 5" key="1">
    <citation type="submission" date="2019-03" db="EMBL/GenBank/DDBJ databases">
        <title>Ramlibacter henchirensis DSM 14656, whole genome shotgun sequence.</title>
        <authorList>
            <person name="Zhang X."/>
            <person name="Feng G."/>
            <person name="Zhu H."/>
        </authorList>
    </citation>
    <scope>NUCLEOTIDE SEQUENCE [LARGE SCALE GENOMIC DNA]</scope>
    <source>
        <strain evidence="4 5">DSM 14656</strain>
    </source>
</reference>
<feature type="region of interest" description="Disordered" evidence="1">
    <location>
        <begin position="1"/>
        <end position="36"/>
    </location>
</feature>
<dbReference type="EMBL" id="SMLM01000004">
    <property type="protein sequence ID" value="TFY99260.1"/>
    <property type="molecule type" value="Genomic_DNA"/>
</dbReference>
<keyword evidence="2" id="KW-1133">Transmembrane helix</keyword>
<gene>
    <name evidence="4" type="ORF">EZ313_22105</name>
</gene>
<keyword evidence="5" id="KW-1185">Reference proteome</keyword>
<dbReference type="Proteomes" id="UP000298180">
    <property type="component" value="Unassembled WGS sequence"/>
</dbReference>
<name>A0A4Z0BKD5_9BURK</name>
<sequence>MGLVGIGSSDARRRLGGDVPQISSDGAGKPTGPAPTQICNWRDRRSESNIRRRRWEMRCLACQKEISMAAKVCPYCHRDTTESGQAHGSMMLGAIIGGVIGYFVNGIWGMFIGIIVGGTALGIGPILKASKSPAPPASVSVDRIANEPPPASRQLSLAQRLTSLDEVRAKGLITDEEFAKKKADILKKA</sequence>
<dbReference type="OrthoDB" id="7596142at2"/>
<evidence type="ECO:0000313" key="4">
    <source>
        <dbReference type="EMBL" id="TFY99260.1"/>
    </source>
</evidence>
<dbReference type="AlphaFoldDB" id="A0A4Z0BKD5"/>
<keyword evidence="2" id="KW-0472">Membrane</keyword>
<proteinExistence type="predicted"/>
<comment type="caution">
    <text evidence="4">The sequence shown here is derived from an EMBL/GenBank/DDBJ whole genome shotgun (WGS) entry which is preliminary data.</text>
</comment>
<evidence type="ECO:0000313" key="5">
    <source>
        <dbReference type="Proteomes" id="UP000298180"/>
    </source>
</evidence>
<keyword evidence="2" id="KW-0812">Transmembrane</keyword>
<feature type="domain" description="SHOCT" evidence="3">
    <location>
        <begin position="161"/>
        <end position="186"/>
    </location>
</feature>
<accession>A0A4Z0BKD5</accession>